<evidence type="ECO:0000259" key="1">
    <source>
        <dbReference type="Pfam" id="PF15935"/>
    </source>
</evidence>
<dbReference type="Proteomes" id="UP000095606">
    <property type="component" value="Unassembled WGS sequence"/>
</dbReference>
<dbReference type="Gene3D" id="3.30.160.690">
    <property type="entry name" value="Bacterial toxin RNase RnlA/LsoA, N repeated domain"/>
    <property type="match status" value="1"/>
</dbReference>
<name>A0A174F672_9BACE</name>
<proteinExistence type="predicted"/>
<dbReference type="InterPro" id="IPR031845">
    <property type="entry name" value="RnlA_toxin_NRD"/>
</dbReference>
<dbReference type="Pfam" id="PF19034">
    <property type="entry name" value="RnlA-toxin_DBD"/>
    <property type="match status" value="1"/>
</dbReference>
<organism evidence="4 5">
    <name type="scientific">Bacteroides faecis</name>
    <dbReference type="NCBI Taxonomy" id="674529"/>
    <lineage>
        <taxon>Bacteria</taxon>
        <taxon>Pseudomonadati</taxon>
        <taxon>Bacteroidota</taxon>
        <taxon>Bacteroidia</taxon>
        <taxon>Bacteroidales</taxon>
        <taxon>Bacteroidaceae</taxon>
        <taxon>Bacteroides</taxon>
    </lineage>
</organism>
<evidence type="ECO:0000313" key="5">
    <source>
        <dbReference type="Proteomes" id="UP000095606"/>
    </source>
</evidence>
<feature type="domain" description="Bacterial toxin RNase RnlA/LsoA DBD" evidence="2">
    <location>
        <begin position="211"/>
        <end position="327"/>
    </location>
</feature>
<evidence type="ECO:0000259" key="3">
    <source>
        <dbReference type="Pfam" id="PF19417"/>
    </source>
</evidence>
<dbReference type="RefSeq" id="WP_009040055.1">
    <property type="nucleotide sequence ID" value="NZ_CZAE01000001.1"/>
</dbReference>
<dbReference type="InterPro" id="IPR045837">
    <property type="entry name" value="RnlA_toxin_N"/>
</dbReference>
<dbReference type="AlphaFoldDB" id="A0A174F672"/>
<accession>A0A174F672</accession>
<dbReference type="EMBL" id="CZAE01000001">
    <property type="protein sequence ID" value="CUO45753.1"/>
    <property type="molecule type" value="Genomic_DNA"/>
</dbReference>
<protein>
    <recommendedName>
        <fullName evidence="6">Bacterial toxin RNase RnlA/LsoA DBD domain-containing protein</fullName>
    </recommendedName>
</protein>
<feature type="domain" description="Bacterial toxin RNase RnlA/LsoA N-terminal" evidence="3">
    <location>
        <begin position="11"/>
        <end position="93"/>
    </location>
</feature>
<gene>
    <name evidence="4" type="ORF">ERS852461_00336</name>
</gene>
<dbReference type="Gene3D" id="6.10.250.2650">
    <property type="match status" value="1"/>
</dbReference>
<dbReference type="Pfam" id="PF15935">
    <property type="entry name" value="RnlA_toxin"/>
    <property type="match status" value="1"/>
</dbReference>
<dbReference type="InterPro" id="IPR043994">
    <property type="entry name" value="RnlA/LsoA-toxin_DBD"/>
</dbReference>
<evidence type="ECO:0000313" key="4">
    <source>
        <dbReference type="EMBL" id="CUO45753.1"/>
    </source>
</evidence>
<reference evidence="4 5" key="1">
    <citation type="submission" date="2015-09" db="EMBL/GenBank/DDBJ databases">
        <authorList>
            <consortium name="Pathogen Informatics"/>
        </authorList>
    </citation>
    <scope>NUCLEOTIDE SEQUENCE [LARGE SCALE GENOMIC DNA]</scope>
    <source>
        <strain evidence="4 5">2789STDY5834846</strain>
    </source>
</reference>
<dbReference type="Pfam" id="PF19417">
    <property type="entry name" value="RnlA_toxin_N"/>
    <property type="match status" value="1"/>
</dbReference>
<dbReference type="GO" id="GO:0004521">
    <property type="term" value="F:RNA endonuclease activity"/>
    <property type="evidence" value="ECO:0007669"/>
    <property type="project" value="InterPro"/>
</dbReference>
<sequence>MQTNLNVMATKKYSLAIEKIDEVAKEFIAARPAYTLHIKECNQGKQKQIEIINIKNQEKSTLNCFITGGQVSHNIQGKNGTLNGICKDCWEYIVEQTAIPDMDQKCFKLKGVRSDDFDTLISAVKEYNNVVVSEVNTDKSPNIRNQYHLKGKYDAKVSVIFYNNGTLMVQGCITSFYVEFITEVLQAISSIPSEAIEEVFAIQARAGYALDNDLSKYIGNREHIDGSVIENFINTSINLANSAVKVDDYGCYTFGILKALDAVLRTRLLEDAPDFDEYGTYFQKNNSGAYCFKSGIGTYDNNLHLKQALEQGYSFFNQHRHSTFHVDSFNVETSRTLEYDEAVNIIKDCLVIINNICNNW</sequence>
<feature type="domain" description="Bacterial toxin RNase RnlA/LsoA N-terminal repeated" evidence="1">
    <location>
        <begin position="103"/>
        <end position="185"/>
    </location>
</feature>
<evidence type="ECO:0008006" key="6">
    <source>
        <dbReference type="Google" id="ProtNLM"/>
    </source>
</evidence>
<evidence type="ECO:0000259" key="2">
    <source>
        <dbReference type="Pfam" id="PF19034"/>
    </source>
</evidence>